<accession>A0A834B9W5</accession>
<evidence type="ECO:0000313" key="1">
    <source>
        <dbReference type="EMBL" id="KAF6125219.1"/>
    </source>
</evidence>
<dbReference type="AlphaFoldDB" id="A0A834B9W5"/>
<dbReference type="EMBL" id="JABVXQ010000002">
    <property type="protein sequence ID" value="KAF6125219.1"/>
    <property type="molecule type" value="Genomic_DNA"/>
</dbReference>
<dbReference type="Proteomes" id="UP000664940">
    <property type="component" value="Unassembled WGS sequence"/>
</dbReference>
<organism evidence="1 2">
    <name type="scientific">Phyllostomus discolor</name>
    <name type="common">pale spear-nosed bat</name>
    <dbReference type="NCBI Taxonomy" id="89673"/>
    <lineage>
        <taxon>Eukaryota</taxon>
        <taxon>Metazoa</taxon>
        <taxon>Chordata</taxon>
        <taxon>Craniata</taxon>
        <taxon>Vertebrata</taxon>
        <taxon>Euteleostomi</taxon>
        <taxon>Mammalia</taxon>
        <taxon>Eutheria</taxon>
        <taxon>Laurasiatheria</taxon>
        <taxon>Chiroptera</taxon>
        <taxon>Yangochiroptera</taxon>
        <taxon>Phyllostomidae</taxon>
        <taxon>Phyllostominae</taxon>
        <taxon>Phyllostomus</taxon>
    </lineage>
</organism>
<sequence length="189" mass="22284">MSSLVSGPWVPQTSQFNILDIADWTKIKLYYDVDGDIPRRYFNDTYDMKGQTYIAHWTSKGITYKHLGLTLAFCPREDKDDMFFFFENTSQAIQHTKKYHWWQTLGEETHDLHQVDVSLEPYHFTMLQPIAGDWTILDWVAQHPVTNHAPLYTSFPIFVKPFFFQSCCVPDHSSRPCIIHRGYKQNHMS</sequence>
<comment type="caution">
    <text evidence="1">The sequence shown here is derived from an EMBL/GenBank/DDBJ whole genome shotgun (WGS) entry which is preliminary data.</text>
</comment>
<protein>
    <submittedName>
        <fullName evidence="1">Uncharacterized protein</fullName>
    </submittedName>
</protein>
<name>A0A834B9W5_9CHIR</name>
<gene>
    <name evidence="1" type="ORF">HJG60_009740</name>
</gene>
<proteinExistence type="predicted"/>
<reference evidence="1 2" key="1">
    <citation type="journal article" date="2020" name="Nature">
        <title>Six reference-quality genomes reveal evolution of bat adaptations.</title>
        <authorList>
            <person name="Jebb D."/>
            <person name="Huang Z."/>
            <person name="Pippel M."/>
            <person name="Hughes G.M."/>
            <person name="Lavrichenko K."/>
            <person name="Devanna P."/>
            <person name="Winkler S."/>
            <person name="Jermiin L.S."/>
            <person name="Skirmuntt E.C."/>
            <person name="Katzourakis A."/>
            <person name="Burkitt-Gray L."/>
            <person name="Ray D.A."/>
            <person name="Sullivan K.A.M."/>
            <person name="Roscito J.G."/>
            <person name="Kirilenko B.M."/>
            <person name="Davalos L.M."/>
            <person name="Corthals A.P."/>
            <person name="Power M.L."/>
            <person name="Jones G."/>
            <person name="Ransome R.D."/>
            <person name="Dechmann D.K.N."/>
            <person name="Locatelli A.G."/>
            <person name="Puechmaille S.J."/>
            <person name="Fedrigo O."/>
            <person name="Jarvis E.D."/>
            <person name="Hiller M."/>
            <person name="Vernes S.C."/>
            <person name="Myers E.W."/>
            <person name="Teeling E.C."/>
        </authorList>
    </citation>
    <scope>NUCLEOTIDE SEQUENCE [LARGE SCALE GENOMIC DNA]</scope>
    <source>
        <strain evidence="1">Bat1K_MPI-CBG_1</strain>
    </source>
</reference>
<evidence type="ECO:0000313" key="2">
    <source>
        <dbReference type="Proteomes" id="UP000664940"/>
    </source>
</evidence>